<proteinExistence type="inferred from homology"/>
<organism evidence="5 6">
    <name type="scientific">Plectosphaerella cucumerina</name>
    <dbReference type="NCBI Taxonomy" id="40658"/>
    <lineage>
        <taxon>Eukaryota</taxon>
        <taxon>Fungi</taxon>
        <taxon>Dikarya</taxon>
        <taxon>Ascomycota</taxon>
        <taxon>Pezizomycotina</taxon>
        <taxon>Sordariomycetes</taxon>
        <taxon>Hypocreomycetidae</taxon>
        <taxon>Glomerellales</taxon>
        <taxon>Plectosphaerellaceae</taxon>
        <taxon>Plectosphaerella</taxon>
    </lineage>
</organism>
<protein>
    <recommendedName>
        <fullName evidence="2">hydroxymethylglutaryl-CoA reductase (NADPH)</fullName>
        <ecNumber evidence="2">1.1.1.34</ecNumber>
    </recommendedName>
</protein>
<dbReference type="PANTHER" id="PTHR10572:SF24">
    <property type="entry name" value="3-HYDROXY-3-METHYLGLUTARYL-COENZYME A REDUCTASE"/>
    <property type="match status" value="1"/>
</dbReference>
<dbReference type="Gene3D" id="3.30.70.420">
    <property type="entry name" value="Hydroxymethylglutaryl-CoA reductase, class I/II, NAD/NADP-binding domain"/>
    <property type="match status" value="1"/>
</dbReference>
<dbReference type="CDD" id="cd00643">
    <property type="entry name" value="HMG-CoA_reductase_classI"/>
    <property type="match status" value="1"/>
</dbReference>
<dbReference type="InterPro" id="IPR023076">
    <property type="entry name" value="HMG_CoA_Rdtase_CS"/>
</dbReference>
<comment type="caution">
    <text evidence="5">The sequence shown here is derived from an EMBL/GenBank/DDBJ whole genome shotgun (WGS) entry which is preliminary data.</text>
</comment>
<dbReference type="InterPro" id="IPR009029">
    <property type="entry name" value="HMG_CoA_Rdtase_sub-bd_dom_sf"/>
</dbReference>
<dbReference type="GO" id="GO:0004420">
    <property type="term" value="F:hydroxymethylglutaryl-CoA reductase (NADPH) activity"/>
    <property type="evidence" value="ECO:0007669"/>
    <property type="project" value="UniProtKB-EC"/>
</dbReference>
<dbReference type="InterPro" id="IPR004554">
    <property type="entry name" value="HMG_CoA_Rdtase_eu_arc"/>
</dbReference>
<sequence>MNRLSSVIGNMPETSGHLEDSKNIRIENCIGFSKVPLGIAGPLRINSTRGPSSIYAPLATYEPTLIVSCSRGCKAFNASGGVHFEVLGDGMSRAPVFTFKDPGHAVVFSREIPTLREKISTWAESTSRHVRLQDMRPTVIGSQVHVLYTYTCGDAAGQNMVTKATQHACDMLRRHYGDTFSIQGFFVEGQMASDKKPSWSHVHTPRGVQVLAWGTISSSACEDVFGCTTARLYMTQKTLKEGGIRNGQFGSNINTANILAAMFISTGQDPASTAEASWSQLTSELDESTGALTMSVFFPSLPVGTVGGGTVYATQREALRVLGCADTNKKGYLAGIIASFALALDASTSAAIANDTFTASHMRLARGEVKPKV</sequence>
<reference evidence="5" key="1">
    <citation type="journal article" date="2021" name="Nat. Commun.">
        <title>Genetic determinants of endophytism in the Arabidopsis root mycobiome.</title>
        <authorList>
            <person name="Mesny F."/>
            <person name="Miyauchi S."/>
            <person name="Thiergart T."/>
            <person name="Pickel B."/>
            <person name="Atanasova L."/>
            <person name="Karlsson M."/>
            <person name="Huettel B."/>
            <person name="Barry K.W."/>
            <person name="Haridas S."/>
            <person name="Chen C."/>
            <person name="Bauer D."/>
            <person name="Andreopoulos W."/>
            <person name="Pangilinan J."/>
            <person name="LaButti K."/>
            <person name="Riley R."/>
            <person name="Lipzen A."/>
            <person name="Clum A."/>
            <person name="Drula E."/>
            <person name="Henrissat B."/>
            <person name="Kohler A."/>
            <person name="Grigoriev I.V."/>
            <person name="Martin F.M."/>
            <person name="Hacquard S."/>
        </authorList>
    </citation>
    <scope>NUCLEOTIDE SEQUENCE</scope>
    <source>
        <strain evidence="5">MPI-CAGE-AT-0016</strain>
    </source>
</reference>
<dbReference type="EC" id="1.1.1.34" evidence="2"/>
<dbReference type="PANTHER" id="PTHR10572">
    <property type="entry name" value="3-HYDROXY-3-METHYLGLUTARYL-COENZYME A REDUCTASE"/>
    <property type="match status" value="1"/>
</dbReference>
<dbReference type="PRINTS" id="PR00071">
    <property type="entry name" value="HMGCOARDTASE"/>
</dbReference>
<evidence type="ECO:0000256" key="1">
    <source>
        <dbReference type="ARBA" id="ARBA00007661"/>
    </source>
</evidence>
<evidence type="ECO:0000256" key="2">
    <source>
        <dbReference type="ARBA" id="ARBA00012999"/>
    </source>
</evidence>
<dbReference type="OrthoDB" id="310654at2759"/>
<dbReference type="SUPFAM" id="SSF56542">
    <property type="entry name" value="Substrate-binding domain of HMG-CoA reductase"/>
    <property type="match status" value="1"/>
</dbReference>
<name>A0A8K0TWM5_9PEZI</name>
<comment type="similarity">
    <text evidence="1">Belongs to the HMG-CoA reductase family.</text>
</comment>
<dbReference type="Pfam" id="PF00368">
    <property type="entry name" value="HMG-CoA_red"/>
    <property type="match status" value="1"/>
</dbReference>
<dbReference type="GO" id="GO:0015936">
    <property type="term" value="P:coenzyme A metabolic process"/>
    <property type="evidence" value="ECO:0007669"/>
    <property type="project" value="InterPro"/>
</dbReference>
<gene>
    <name evidence="5" type="ORF">B0T11DRAFT_347716</name>
</gene>
<dbReference type="SUPFAM" id="SSF55035">
    <property type="entry name" value="NAD-binding domain of HMG-CoA reductase"/>
    <property type="match status" value="1"/>
</dbReference>
<dbReference type="PROSITE" id="PS50065">
    <property type="entry name" value="HMG_COA_REDUCTASE_4"/>
    <property type="match status" value="1"/>
</dbReference>
<dbReference type="GO" id="GO:0008299">
    <property type="term" value="P:isoprenoid biosynthetic process"/>
    <property type="evidence" value="ECO:0007669"/>
    <property type="project" value="InterPro"/>
</dbReference>
<evidence type="ECO:0000256" key="4">
    <source>
        <dbReference type="ARBA" id="ARBA00023002"/>
    </source>
</evidence>
<dbReference type="InterPro" id="IPR009023">
    <property type="entry name" value="HMG_CoA_Rdtase_NAD(P)-bd_sf"/>
</dbReference>
<dbReference type="EMBL" id="JAGPXD010000001">
    <property type="protein sequence ID" value="KAH7377218.1"/>
    <property type="molecule type" value="Genomic_DNA"/>
</dbReference>
<evidence type="ECO:0000256" key="3">
    <source>
        <dbReference type="ARBA" id="ARBA00022857"/>
    </source>
</evidence>
<evidence type="ECO:0000313" key="6">
    <source>
        <dbReference type="Proteomes" id="UP000813385"/>
    </source>
</evidence>
<dbReference type="PROSITE" id="PS00318">
    <property type="entry name" value="HMG_COA_REDUCTASE_2"/>
    <property type="match status" value="1"/>
</dbReference>
<accession>A0A8K0TWM5</accession>
<dbReference type="InterPro" id="IPR023074">
    <property type="entry name" value="HMG_CoA_Rdtase_cat_sf"/>
</dbReference>
<dbReference type="InterPro" id="IPR002202">
    <property type="entry name" value="HMG_CoA_Rdtase"/>
</dbReference>
<dbReference type="Gene3D" id="3.90.770.10">
    <property type="entry name" value="3-hydroxy-3-methylglutaryl-coenzyme A Reductase, Chain A, domain 2"/>
    <property type="match status" value="1"/>
</dbReference>
<dbReference type="Proteomes" id="UP000813385">
    <property type="component" value="Unassembled WGS sequence"/>
</dbReference>
<dbReference type="AlphaFoldDB" id="A0A8K0TWM5"/>
<evidence type="ECO:0000313" key="5">
    <source>
        <dbReference type="EMBL" id="KAH7377218.1"/>
    </source>
</evidence>
<keyword evidence="4" id="KW-0560">Oxidoreductase</keyword>
<keyword evidence="6" id="KW-1185">Reference proteome</keyword>
<keyword evidence="3" id="KW-0521">NADP</keyword>